<proteinExistence type="predicted"/>
<evidence type="ECO:0008006" key="3">
    <source>
        <dbReference type="Google" id="ProtNLM"/>
    </source>
</evidence>
<comment type="caution">
    <text evidence="1">The sequence shown here is derived from an EMBL/GenBank/DDBJ whole genome shotgun (WGS) entry which is preliminary data.</text>
</comment>
<evidence type="ECO:0000313" key="2">
    <source>
        <dbReference type="Proteomes" id="UP000277424"/>
    </source>
</evidence>
<name>A0A420WC98_9PROT</name>
<dbReference type="PANTHER" id="PTHR36529">
    <property type="entry name" value="SLL1095 PROTEIN"/>
    <property type="match status" value="1"/>
</dbReference>
<dbReference type="InterPro" id="IPR029044">
    <property type="entry name" value="Nucleotide-diphossugar_trans"/>
</dbReference>
<dbReference type="Pfam" id="PF09837">
    <property type="entry name" value="DUF2064"/>
    <property type="match status" value="1"/>
</dbReference>
<accession>A0A420WC98</accession>
<dbReference type="SUPFAM" id="SSF53448">
    <property type="entry name" value="Nucleotide-diphospho-sugar transferases"/>
    <property type="match status" value="1"/>
</dbReference>
<dbReference type="AlphaFoldDB" id="A0A420WC98"/>
<dbReference type="Gene3D" id="3.90.550.10">
    <property type="entry name" value="Spore Coat Polysaccharide Biosynthesis Protein SpsA, Chain A"/>
    <property type="match status" value="1"/>
</dbReference>
<protein>
    <recommendedName>
        <fullName evidence="3">Glycosyltransferase</fullName>
    </recommendedName>
</protein>
<evidence type="ECO:0000313" key="1">
    <source>
        <dbReference type="EMBL" id="RKQ68593.1"/>
    </source>
</evidence>
<dbReference type="PANTHER" id="PTHR36529:SF1">
    <property type="entry name" value="GLYCOSYLTRANSFERASE"/>
    <property type="match status" value="1"/>
</dbReference>
<dbReference type="Proteomes" id="UP000277424">
    <property type="component" value="Unassembled WGS sequence"/>
</dbReference>
<dbReference type="RefSeq" id="WP_220660272.1">
    <property type="nucleotide sequence ID" value="NZ_RBIG01000003.1"/>
</dbReference>
<dbReference type="InterPro" id="IPR018641">
    <property type="entry name" value="Trfase_1_rSAM/seldom-assoc"/>
</dbReference>
<reference evidence="1 2" key="1">
    <citation type="submission" date="2018-10" db="EMBL/GenBank/DDBJ databases">
        <title>Comparative analysis of microorganisms from saline springs in Andes Mountain Range, Colombia.</title>
        <authorList>
            <person name="Rubin E."/>
        </authorList>
    </citation>
    <scope>NUCLEOTIDE SEQUENCE [LARGE SCALE GENOMIC DNA]</scope>
    <source>
        <strain evidence="1 2">USBA 36</strain>
    </source>
</reference>
<dbReference type="NCBIfam" id="TIGR04282">
    <property type="entry name" value="glyco_like_cofC"/>
    <property type="match status" value="1"/>
</dbReference>
<sequence length="200" mass="22670">MRARQNLIVFAKQPRIGRVKSRLARDIGQVAAWRFYCAQLARLLRRLGHDPRWRRWLAVTPDAAVRRHRWPPGWHVLAQGQGDLGERMLRAFDRMPPGPALLIGSDIPEISRRHVADGFRLLQRHDAVLGPAGDGGYWLIGLRRGAQPQRLDLIRVRWSGPHALADTRGAMEGLSVELAAELEDIDTGADLARWLERARV</sequence>
<dbReference type="EMBL" id="RBIG01000003">
    <property type="protein sequence ID" value="RKQ68593.1"/>
    <property type="molecule type" value="Genomic_DNA"/>
</dbReference>
<gene>
    <name evidence="1" type="ORF">BCL74_3074</name>
</gene>
<organism evidence="1 2">
    <name type="scientific">Oceanibaculum indicum</name>
    <dbReference type="NCBI Taxonomy" id="526216"/>
    <lineage>
        <taxon>Bacteria</taxon>
        <taxon>Pseudomonadati</taxon>
        <taxon>Pseudomonadota</taxon>
        <taxon>Alphaproteobacteria</taxon>
        <taxon>Rhodospirillales</taxon>
        <taxon>Oceanibaculaceae</taxon>
        <taxon>Oceanibaculum</taxon>
    </lineage>
</organism>